<evidence type="ECO:0000256" key="1">
    <source>
        <dbReference type="ARBA" id="ARBA00004651"/>
    </source>
</evidence>
<feature type="transmembrane region" description="Helical" evidence="9">
    <location>
        <begin position="321"/>
        <end position="342"/>
    </location>
</feature>
<feature type="transmembrane region" description="Helical" evidence="9">
    <location>
        <begin position="148"/>
        <end position="171"/>
    </location>
</feature>
<dbReference type="CDD" id="cd17358">
    <property type="entry name" value="MFS_GLUT6_8_Class3_like"/>
    <property type="match status" value="1"/>
</dbReference>
<feature type="transmembrane region" description="Helical" evidence="9">
    <location>
        <begin position="295"/>
        <end position="314"/>
    </location>
</feature>
<feature type="transmembrane region" description="Helical" evidence="9">
    <location>
        <begin position="63"/>
        <end position="83"/>
    </location>
</feature>
<feature type="domain" description="Major facilitator superfamily (MFS) profile" evidence="10">
    <location>
        <begin position="22"/>
        <end position="447"/>
    </location>
</feature>
<keyword evidence="5 9" id="KW-0812">Transmembrane</keyword>
<name>A0A9N9QHH2_9CUCU</name>
<evidence type="ECO:0000256" key="5">
    <source>
        <dbReference type="ARBA" id="ARBA00022692"/>
    </source>
</evidence>
<dbReference type="SUPFAM" id="SSF103473">
    <property type="entry name" value="MFS general substrate transporter"/>
    <property type="match status" value="1"/>
</dbReference>
<proteinExistence type="predicted"/>
<keyword evidence="12" id="KW-1185">Reference proteome</keyword>
<dbReference type="OrthoDB" id="6133115at2759"/>
<dbReference type="InterPro" id="IPR005829">
    <property type="entry name" value="Sugar_transporter_CS"/>
</dbReference>
<feature type="transmembrane region" description="Helical" evidence="9">
    <location>
        <begin position="90"/>
        <end position="110"/>
    </location>
</feature>
<evidence type="ECO:0000256" key="9">
    <source>
        <dbReference type="SAM" id="Phobius"/>
    </source>
</evidence>
<feature type="transmembrane region" description="Helical" evidence="9">
    <location>
        <begin position="421"/>
        <end position="443"/>
    </location>
</feature>
<dbReference type="GO" id="GO:0051119">
    <property type="term" value="F:sugar transmembrane transporter activity"/>
    <property type="evidence" value="ECO:0007669"/>
    <property type="project" value="InterPro"/>
</dbReference>
<dbReference type="GO" id="GO:0005886">
    <property type="term" value="C:plasma membrane"/>
    <property type="evidence" value="ECO:0007669"/>
    <property type="project" value="UniProtKB-SubCell"/>
</dbReference>
<organism evidence="11 12">
    <name type="scientific">Ceutorhynchus assimilis</name>
    <name type="common">cabbage seed weevil</name>
    <dbReference type="NCBI Taxonomy" id="467358"/>
    <lineage>
        <taxon>Eukaryota</taxon>
        <taxon>Metazoa</taxon>
        <taxon>Ecdysozoa</taxon>
        <taxon>Arthropoda</taxon>
        <taxon>Hexapoda</taxon>
        <taxon>Insecta</taxon>
        <taxon>Pterygota</taxon>
        <taxon>Neoptera</taxon>
        <taxon>Endopterygota</taxon>
        <taxon>Coleoptera</taxon>
        <taxon>Polyphaga</taxon>
        <taxon>Cucujiformia</taxon>
        <taxon>Curculionidae</taxon>
        <taxon>Ceutorhynchinae</taxon>
        <taxon>Ceutorhynchus</taxon>
    </lineage>
</organism>
<dbReference type="Proteomes" id="UP001152799">
    <property type="component" value="Chromosome 6"/>
</dbReference>
<sequence>MTYGFFQKFKVPEGSAFFQYIATLTGCLGVISGAMHFGWPSPSLPLLLSKNSTISVTTQDGSWLASMPCIGAASGSLLTAYMVDKIGRKTCMLMTAPAYLLAWLMVAFAGTIWELYAARFISGWADGLVFTAFPMYLGEIASYDIRGLLGSSIQLSMITGMLIINIIGSYMSIMDTALISAALPPIFFATFWFMPDSPYYLVMKGKIDEATKSLQFLRQTKDVSNELGRVFDAVKDEREQTGKISDLFTISSNRKATIIVFGLRAIQQFSGTTIITFYAQSIFHEASGDMSPTTATLIYFTLQLVCALASSFLVDKVGRKPLLIISIIGSGVALSLEGTYFFLSNNTTLDVSSLKVVPLVALLGYVVIFNLGMGVIPVLFLGEMFPTGVKAFALCLADIWFGIIVTLVSKFFQIMQDDFGISVPFFAFAGCCGLGLIFIVALVPETKGKTLEDIQMELKGVKKDNAENNTTAA</sequence>
<dbReference type="PRINTS" id="PR00171">
    <property type="entry name" value="SUGRTRNSPORT"/>
</dbReference>
<dbReference type="PROSITE" id="PS50850">
    <property type="entry name" value="MFS"/>
    <property type="match status" value="1"/>
</dbReference>
<dbReference type="InterPro" id="IPR005828">
    <property type="entry name" value="MFS_sugar_transport-like"/>
</dbReference>
<dbReference type="FunFam" id="1.20.1250.20:FF:000218">
    <property type="entry name" value="facilitated trehalose transporter Tret1"/>
    <property type="match status" value="1"/>
</dbReference>
<feature type="transmembrane region" description="Helical" evidence="9">
    <location>
        <begin position="20"/>
        <end position="39"/>
    </location>
</feature>
<dbReference type="InterPro" id="IPR003663">
    <property type="entry name" value="Sugar/inositol_transpt"/>
</dbReference>
<dbReference type="Gene3D" id="1.20.1250.20">
    <property type="entry name" value="MFS general substrate transporter like domains"/>
    <property type="match status" value="1"/>
</dbReference>
<feature type="transmembrane region" description="Helical" evidence="9">
    <location>
        <begin position="393"/>
        <end position="415"/>
    </location>
</feature>
<evidence type="ECO:0000259" key="10">
    <source>
        <dbReference type="PROSITE" id="PS50850"/>
    </source>
</evidence>
<evidence type="ECO:0000256" key="7">
    <source>
        <dbReference type="ARBA" id="ARBA00023136"/>
    </source>
</evidence>
<comment type="subcellular location">
    <subcellularLocation>
        <location evidence="1">Cell membrane</location>
        <topology evidence="1">Multi-pass membrane protein</topology>
    </subcellularLocation>
</comment>
<keyword evidence="6 9" id="KW-1133">Transmembrane helix</keyword>
<evidence type="ECO:0000313" key="12">
    <source>
        <dbReference type="Proteomes" id="UP001152799"/>
    </source>
</evidence>
<evidence type="ECO:0000256" key="8">
    <source>
        <dbReference type="ARBA" id="ARBA00023180"/>
    </source>
</evidence>
<feature type="transmembrane region" description="Helical" evidence="9">
    <location>
        <begin position="177"/>
        <end position="194"/>
    </location>
</feature>
<evidence type="ECO:0000313" key="11">
    <source>
        <dbReference type="EMBL" id="CAG9770633.1"/>
    </source>
</evidence>
<dbReference type="Pfam" id="PF00083">
    <property type="entry name" value="Sugar_tr"/>
    <property type="match status" value="1"/>
</dbReference>
<evidence type="ECO:0000256" key="2">
    <source>
        <dbReference type="ARBA" id="ARBA00022448"/>
    </source>
</evidence>
<dbReference type="PROSITE" id="PS00216">
    <property type="entry name" value="SUGAR_TRANSPORT_1"/>
    <property type="match status" value="2"/>
</dbReference>
<keyword evidence="3" id="KW-1003">Cell membrane</keyword>
<dbReference type="PANTHER" id="PTHR48021:SF46">
    <property type="entry name" value="MAJOR FACILITATOR SUPERFAMILY (MFS) PROFILE DOMAIN-CONTAINING PROTEIN"/>
    <property type="match status" value="1"/>
</dbReference>
<evidence type="ECO:0000256" key="6">
    <source>
        <dbReference type="ARBA" id="ARBA00022989"/>
    </source>
</evidence>
<accession>A0A9N9QHH2</accession>
<dbReference type="PANTHER" id="PTHR48021">
    <property type="match status" value="1"/>
</dbReference>
<protein>
    <recommendedName>
        <fullName evidence="10">Major facilitator superfamily (MFS) profile domain-containing protein</fullName>
    </recommendedName>
</protein>
<dbReference type="InterPro" id="IPR036259">
    <property type="entry name" value="MFS_trans_sf"/>
</dbReference>
<evidence type="ECO:0000256" key="4">
    <source>
        <dbReference type="ARBA" id="ARBA00022597"/>
    </source>
</evidence>
<dbReference type="InterPro" id="IPR020846">
    <property type="entry name" value="MFS_dom"/>
</dbReference>
<keyword evidence="2" id="KW-0813">Transport</keyword>
<evidence type="ECO:0000256" key="3">
    <source>
        <dbReference type="ARBA" id="ARBA00022475"/>
    </source>
</evidence>
<dbReference type="InterPro" id="IPR050549">
    <property type="entry name" value="MFS_Trehalose_Transporter"/>
</dbReference>
<feature type="transmembrane region" description="Helical" evidence="9">
    <location>
        <begin position="362"/>
        <end position="381"/>
    </location>
</feature>
<keyword evidence="8" id="KW-0325">Glycoprotein</keyword>
<dbReference type="EMBL" id="OU892282">
    <property type="protein sequence ID" value="CAG9770633.1"/>
    <property type="molecule type" value="Genomic_DNA"/>
</dbReference>
<dbReference type="AlphaFoldDB" id="A0A9N9QHH2"/>
<feature type="transmembrane region" description="Helical" evidence="9">
    <location>
        <begin position="116"/>
        <end position="136"/>
    </location>
</feature>
<keyword evidence="7 9" id="KW-0472">Membrane</keyword>
<reference evidence="11" key="1">
    <citation type="submission" date="2022-01" db="EMBL/GenBank/DDBJ databases">
        <authorList>
            <person name="King R."/>
        </authorList>
    </citation>
    <scope>NUCLEOTIDE SEQUENCE</scope>
</reference>
<keyword evidence="4" id="KW-0762">Sugar transport</keyword>
<gene>
    <name evidence="11" type="ORF">CEUTPL_LOCUS11082</name>
</gene>
<dbReference type="InterPro" id="IPR044775">
    <property type="entry name" value="MFS_ERD6/Tret1-like"/>
</dbReference>
<feature type="transmembrane region" description="Helical" evidence="9">
    <location>
        <begin position="258"/>
        <end position="283"/>
    </location>
</feature>